<reference evidence="2" key="1">
    <citation type="submission" date="2022-01" db="EMBL/GenBank/DDBJ databases">
        <authorList>
            <person name="King R."/>
        </authorList>
    </citation>
    <scope>NUCLEOTIDE SEQUENCE</scope>
</reference>
<dbReference type="InterPro" id="IPR013783">
    <property type="entry name" value="Ig-like_fold"/>
</dbReference>
<name>A0A9P0DA41_PHACE</name>
<gene>
    <name evidence="2" type="ORF">PHAECO_LOCUS3161</name>
</gene>
<evidence type="ECO:0000259" key="1">
    <source>
        <dbReference type="PROSITE" id="PS50835"/>
    </source>
</evidence>
<dbReference type="AlphaFoldDB" id="A0A9P0DA41"/>
<accession>A0A9P0DA41</accession>
<dbReference type="PANTHER" id="PTHR21261">
    <property type="entry name" value="BEAT PROTEIN"/>
    <property type="match status" value="1"/>
</dbReference>
<proteinExistence type="predicted"/>
<evidence type="ECO:0000313" key="3">
    <source>
        <dbReference type="Proteomes" id="UP001153737"/>
    </source>
</evidence>
<dbReference type="Gene3D" id="2.60.40.10">
    <property type="entry name" value="Immunoglobulins"/>
    <property type="match status" value="1"/>
</dbReference>
<feature type="domain" description="Ig-like" evidence="1">
    <location>
        <begin position="46"/>
        <end position="133"/>
    </location>
</feature>
<evidence type="ECO:0000313" key="2">
    <source>
        <dbReference type="EMBL" id="CAH1118820.1"/>
    </source>
</evidence>
<dbReference type="PANTHER" id="PTHR21261:SF6">
    <property type="entry name" value="BEATEN PATH IIA-RELATED"/>
    <property type="match status" value="1"/>
</dbReference>
<dbReference type="InterPro" id="IPR007110">
    <property type="entry name" value="Ig-like_dom"/>
</dbReference>
<dbReference type="EMBL" id="OU896718">
    <property type="protein sequence ID" value="CAH1118820.1"/>
    <property type="molecule type" value="Genomic_DNA"/>
</dbReference>
<sequence>MWTMTSGLIVGVVFFVVVFFGDALSLKNVLLTIEPKVVQRFNHSVLRCSYDLEGDALYSVKWYRGRYEFYRYTPSEYPSIKTFPFRGINIDGYNSNSTQVALRDIDFSISGNFSCEVTTDAPFSTGSDTKTMVVVQLPEHPPTISVEGEPLDYGDTLRANCSSSPSKPKATLTLTLNNLTVARSSASPSQKHPTWSDLPLLMVLSEAHFSDGRLVLQCVSEIGAIYREVAVLKLGSVRDPVPERVTFNSSYSDSASRTMLQILLIISMLLMLS</sequence>
<organism evidence="2 3">
    <name type="scientific">Phaedon cochleariae</name>
    <name type="common">Mustard beetle</name>
    <dbReference type="NCBI Taxonomy" id="80249"/>
    <lineage>
        <taxon>Eukaryota</taxon>
        <taxon>Metazoa</taxon>
        <taxon>Ecdysozoa</taxon>
        <taxon>Arthropoda</taxon>
        <taxon>Hexapoda</taxon>
        <taxon>Insecta</taxon>
        <taxon>Pterygota</taxon>
        <taxon>Neoptera</taxon>
        <taxon>Endopterygota</taxon>
        <taxon>Coleoptera</taxon>
        <taxon>Polyphaga</taxon>
        <taxon>Cucujiformia</taxon>
        <taxon>Chrysomeloidea</taxon>
        <taxon>Chrysomelidae</taxon>
        <taxon>Chrysomelinae</taxon>
        <taxon>Chrysomelini</taxon>
        <taxon>Phaedon</taxon>
    </lineage>
</organism>
<dbReference type="OrthoDB" id="196393at2759"/>
<dbReference type="PROSITE" id="PS50835">
    <property type="entry name" value="IG_LIKE"/>
    <property type="match status" value="1"/>
</dbReference>
<protein>
    <recommendedName>
        <fullName evidence="1">Ig-like domain-containing protein</fullName>
    </recommendedName>
</protein>
<keyword evidence="3" id="KW-1185">Reference proteome</keyword>
<dbReference type="Proteomes" id="UP001153737">
    <property type="component" value="Chromosome 12"/>
</dbReference>
<reference evidence="2" key="2">
    <citation type="submission" date="2022-10" db="EMBL/GenBank/DDBJ databases">
        <authorList>
            <consortium name="ENA_rothamsted_submissions"/>
            <consortium name="culmorum"/>
            <person name="King R."/>
        </authorList>
    </citation>
    <scope>NUCLEOTIDE SEQUENCE</scope>
</reference>
<dbReference type="FunFam" id="2.60.40.10:FF:000437">
    <property type="entry name" value="Beat-IIIc, isoform A"/>
    <property type="match status" value="1"/>
</dbReference>